<proteinExistence type="predicted"/>
<accession>A0A6J7WRU7</accession>
<dbReference type="EMBL" id="LR798288">
    <property type="protein sequence ID" value="CAB5220666.1"/>
    <property type="molecule type" value="Genomic_DNA"/>
</dbReference>
<dbReference type="InterPro" id="IPR029063">
    <property type="entry name" value="SAM-dependent_MTases_sf"/>
</dbReference>
<gene>
    <name evidence="1" type="ORF">UFOVP247_20</name>
</gene>
<organism evidence="1">
    <name type="scientific">uncultured Caudovirales phage</name>
    <dbReference type="NCBI Taxonomy" id="2100421"/>
    <lineage>
        <taxon>Viruses</taxon>
        <taxon>Duplodnaviria</taxon>
        <taxon>Heunggongvirae</taxon>
        <taxon>Uroviricota</taxon>
        <taxon>Caudoviricetes</taxon>
        <taxon>Peduoviridae</taxon>
        <taxon>Maltschvirus</taxon>
        <taxon>Maltschvirus maltsch</taxon>
    </lineage>
</organism>
<dbReference type="Gene3D" id="3.40.50.150">
    <property type="entry name" value="Vaccinia Virus protein VP39"/>
    <property type="match status" value="1"/>
</dbReference>
<sequence>MSIPVNYGPMSEIQMQPDEVEYITGCIKSMGPEGKMIEWGSGGSTVKWLETMTDQQKLVTIEHSPDWHMKVSGYINTRSDINGRFTYLFKPELYGYQHGYANVNEEHPHGLDDYLIPNKSILDADIFLVDGIARATTAVLVKFLATKEDPVIFIHDFYGRERWYAWATQFFSKREKVGQTLVRLYK</sequence>
<reference evidence="1" key="1">
    <citation type="submission" date="2020-05" db="EMBL/GenBank/DDBJ databases">
        <authorList>
            <person name="Chiriac C."/>
            <person name="Salcher M."/>
            <person name="Ghai R."/>
            <person name="Kavagutti S V."/>
        </authorList>
    </citation>
    <scope>NUCLEOTIDE SEQUENCE</scope>
</reference>
<name>A0A6J7WRU7_9CAUD</name>
<protein>
    <submittedName>
        <fullName evidence="1">Uncharacterized protein</fullName>
    </submittedName>
</protein>
<evidence type="ECO:0000313" key="1">
    <source>
        <dbReference type="EMBL" id="CAB5220666.1"/>
    </source>
</evidence>